<evidence type="ECO:0000256" key="3">
    <source>
        <dbReference type="ARBA" id="ARBA00005597"/>
    </source>
</evidence>
<name>Q8GU56_ORYSA</name>
<feature type="coiled-coil region" evidence="12">
    <location>
        <begin position="170"/>
        <end position="275"/>
    </location>
</feature>
<feature type="domain" description="SMC hinge" evidence="13">
    <location>
        <begin position="528"/>
        <end position="664"/>
    </location>
</feature>
<dbReference type="InterPro" id="IPR036277">
    <property type="entry name" value="SMC_hinge_sf"/>
</dbReference>
<dbReference type="SMART" id="SM00968">
    <property type="entry name" value="SMC_hinge"/>
    <property type="match status" value="1"/>
</dbReference>
<comment type="subcellular location">
    <subcellularLocation>
        <location evidence="2">Chromosome</location>
    </subcellularLocation>
    <subcellularLocation>
        <location evidence="1 11">Nucleus</location>
    </subcellularLocation>
</comment>
<keyword evidence="8 11" id="KW-0539">Nucleus</keyword>
<feature type="coiled-coil region" evidence="12">
    <location>
        <begin position="420"/>
        <end position="513"/>
    </location>
</feature>
<evidence type="ECO:0000256" key="10">
    <source>
        <dbReference type="ARBA" id="ARBA00023306"/>
    </source>
</evidence>
<dbReference type="PANTHER" id="PTHR18937:SF12">
    <property type="entry name" value="STRUCTURAL MAINTENANCE OF CHROMOSOMES PROTEIN"/>
    <property type="match status" value="1"/>
</dbReference>
<dbReference type="AlphaFoldDB" id="Q8GU56"/>
<dbReference type="PIRSF" id="PIRSF005719">
    <property type="entry name" value="SMC"/>
    <property type="match status" value="1"/>
</dbReference>
<dbReference type="Gene3D" id="3.40.50.300">
    <property type="entry name" value="P-loop containing nucleotide triphosphate hydrolases"/>
    <property type="match status" value="2"/>
</dbReference>
<organism evidence="14">
    <name type="scientific">Oryza sativa</name>
    <name type="common">Rice</name>
    <dbReference type="NCBI Taxonomy" id="4530"/>
    <lineage>
        <taxon>Eukaryota</taxon>
        <taxon>Viridiplantae</taxon>
        <taxon>Streptophyta</taxon>
        <taxon>Embryophyta</taxon>
        <taxon>Tracheophyta</taxon>
        <taxon>Spermatophyta</taxon>
        <taxon>Magnoliopsida</taxon>
        <taxon>Liliopsida</taxon>
        <taxon>Poales</taxon>
        <taxon>Poaceae</taxon>
        <taxon>BOP clade</taxon>
        <taxon>Oryzoideae</taxon>
        <taxon>Oryzeae</taxon>
        <taxon>Oryzinae</taxon>
        <taxon>Oryza</taxon>
    </lineage>
</organism>
<comment type="similarity">
    <text evidence="3">Belongs to the SMC family. SMC1 subfamily.</text>
</comment>
<evidence type="ECO:0000256" key="7">
    <source>
        <dbReference type="ARBA" id="ARBA00023054"/>
    </source>
</evidence>
<evidence type="ECO:0000256" key="4">
    <source>
        <dbReference type="ARBA" id="ARBA00022454"/>
    </source>
</evidence>
<keyword evidence="9" id="KW-0469">Meiosis</keyword>
<dbReference type="InterPro" id="IPR024704">
    <property type="entry name" value="SMC"/>
</dbReference>
<keyword evidence="6" id="KW-0498">Mitosis</keyword>
<evidence type="ECO:0000256" key="9">
    <source>
        <dbReference type="ARBA" id="ARBA00023254"/>
    </source>
</evidence>
<evidence type="ECO:0000256" key="6">
    <source>
        <dbReference type="ARBA" id="ARBA00022776"/>
    </source>
</evidence>
<dbReference type="SUPFAM" id="SSF75553">
    <property type="entry name" value="Smc hinge domain"/>
    <property type="match status" value="1"/>
</dbReference>
<dbReference type="InterPro" id="IPR003395">
    <property type="entry name" value="RecF/RecN/SMC_N"/>
</dbReference>
<feature type="coiled-coil region" evidence="12">
    <location>
        <begin position="834"/>
        <end position="912"/>
    </location>
</feature>
<keyword evidence="5" id="KW-0132">Cell division</keyword>
<keyword evidence="10" id="KW-0131">Cell cycle</keyword>
<evidence type="ECO:0000256" key="1">
    <source>
        <dbReference type="ARBA" id="ARBA00004123"/>
    </source>
</evidence>
<keyword evidence="7 12" id="KW-0175">Coiled coil</keyword>
<reference evidence="14" key="1">
    <citation type="journal article" date="2004" name="Mol. Biol. Evol.">
        <title>The evolution of SMC proteins: phylogenetic analysis and structural implications.</title>
        <authorList>
            <person name="Cobbe N."/>
            <person name="Heck M.M."/>
        </authorList>
    </citation>
    <scope>NUCLEOTIDE SEQUENCE</scope>
</reference>
<proteinExistence type="evidence at transcript level"/>
<dbReference type="InterPro" id="IPR028468">
    <property type="entry name" value="Smc1_ABC"/>
</dbReference>
<dbReference type="Pfam" id="PF02463">
    <property type="entry name" value="SMC_N"/>
    <property type="match status" value="1"/>
</dbReference>
<dbReference type="GO" id="GO:0005524">
    <property type="term" value="F:ATP binding"/>
    <property type="evidence" value="ECO:0007669"/>
    <property type="project" value="InterPro"/>
</dbReference>
<gene>
    <name evidence="14" type="primary">smc1</name>
</gene>
<dbReference type="SUPFAM" id="SSF52540">
    <property type="entry name" value="P-loop containing nucleoside triphosphate hydrolases"/>
    <property type="match status" value="2"/>
</dbReference>
<evidence type="ECO:0000256" key="8">
    <source>
        <dbReference type="ARBA" id="ARBA00023242"/>
    </source>
</evidence>
<dbReference type="GO" id="GO:0051301">
    <property type="term" value="P:cell division"/>
    <property type="evidence" value="ECO:0007669"/>
    <property type="project" value="UniProtKB-KW"/>
</dbReference>
<dbReference type="GO" id="GO:0007062">
    <property type="term" value="P:sister chromatid cohesion"/>
    <property type="evidence" value="ECO:0007669"/>
    <property type="project" value="InterPro"/>
</dbReference>
<dbReference type="InterPro" id="IPR010935">
    <property type="entry name" value="SMC_hinge"/>
</dbReference>
<dbReference type="EMBL" id="AJ535209">
    <property type="protein sequence ID" value="CAD59409.1"/>
    <property type="molecule type" value="mRNA"/>
</dbReference>
<dbReference type="Pfam" id="PF06470">
    <property type="entry name" value="SMC_hinge"/>
    <property type="match status" value="1"/>
</dbReference>
<evidence type="ECO:0000256" key="2">
    <source>
        <dbReference type="ARBA" id="ARBA00004286"/>
    </source>
</evidence>
<dbReference type="Gene3D" id="1.20.1060.20">
    <property type="match status" value="1"/>
</dbReference>
<dbReference type="FunFam" id="3.40.50.300:FF:000564">
    <property type="entry name" value="Structural maintenance of chromosomes 1A"/>
    <property type="match status" value="1"/>
</dbReference>
<evidence type="ECO:0000256" key="5">
    <source>
        <dbReference type="ARBA" id="ARBA00022618"/>
    </source>
</evidence>
<evidence type="ECO:0000259" key="13">
    <source>
        <dbReference type="SMART" id="SM00968"/>
    </source>
</evidence>
<dbReference type="GO" id="GO:0003677">
    <property type="term" value="F:DNA binding"/>
    <property type="evidence" value="ECO:0007669"/>
    <property type="project" value="TreeGrafter"/>
</dbReference>
<evidence type="ECO:0000256" key="11">
    <source>
        <dbReference type="PIRNR" id="PIRNR005719"/>
    </source>
</evidence>
<evidence type="ECO:0000313" key="14">
    <source>
        <dbReference type="EMBL" id="CAD59409.1"/>
    </source>
</evidence>
<dbReference type="GO" id="GO:0005634">
    <property type="term" value="C:nucleus"/>
    <property type="evidence" value="ECO:0007669"/>
    <property type="project" value="UniProtKB-SubCell"/>
</dbReference>
<dbReference type="Gene3D" id="3.30.70.1620">
    <property type="match status" value="1"/>
</dbReference>
<feature type="coiled-coil region" evidence="12">
    <location>
        <begin position="322"/>
        <end position="391"/>
    </location>
</feature>
<dbReference type="CDD" id="cd03275">
    <property type="entry name" value="ABC_SMC1_euk"/>
    <property type="match status" value="1"/>
</dbReference>
<keyword evidence="4" id="KW-0158">Chromosome</keyword>
<accession>Q8GU56</accession>
<dbReference type="GO" id="GO:0051321">
    <property type="term" value="P:meiotic cell cycle"/>
    <property type="evidence" value="ECO:0007669"/>
    <property type="project" value="UniProtKB-KW"/>
</dbReference>
<feature type="coiled-coil region" evidence="12">
    <location>
        <begin position="942"/>
        <end position="976"/>
    </location>
</feature>
<protein>
    <recommendedName>
        <fullName evidence="11">Structural maintenance of chromosomes protein</fullName>
    </recommendedName>
</protein>
<dbReference type="GO" id="GO:0008278">
    <property type="term" value="C:cohesin complex"/>
    <property type="evidence" value="ECO:0007669"/>
    <property type="project" value="InterPro"/>
</dbReference>
<feature type="coiled-coil region" evidence="12">
    <location>
        <begin position="747"/>
        <end position="809"/>
    </location>
</feature>
<dbReference type="GO" id="GO:0016887">
    <property type="term" value="F:ATP hydrolysis activity"/>
    <property type="evidence" value="ECO:0007669"/>
    <property type="project" value="InterPro"/>
</dbReference>
<dbReference type="PANTHER" id="PTHR18937">
    <property type="entry name" value="STRUCTURAL MAINTENANCE OF CHROMOSOMES SMC FAMILY MEMBER"/>
    <property type="match status" value="1"/>
</dbReference>
<sequence>MAAAAAGKGGGGQGRIHRLEVENFKSYKGTQTIGPFFDFTAIIGPNGAGKSNLMDAISFVLGVRSAHLRGAQLKDLIYALDDRDKEAKGRRASVRLVYHLPATGDELHFTRAITGAGGSEYRIDGRLVTWDDYNAKLRSLGILVKARNFLVFQGDVESIASKNPKELTALLEQISGSDELRREYDELEDQKNRAEEKSALIYQEKRTIVMERKQKKAQKEEAENHLRLQQDLKLAKTEHLLWQLYTIEKDAEKIEAELEEDRRSLQQVLEENQSSDYELSAKKKEQSGFLKKMTLCEKSIAKKKLELDKRVSLMWAVVQPELLRLKEQISRLKSKIKSCNKEIDKKKDDSKKHLEEMKSLQSALVDVTRAIDELNEQGQNKSDKLQLADDQLQEYHRIKEDAGMSTAKLRDEKEVFDKELNAGVEAKKNLEENMQQLRSRENEILSQERELRAKLNKILHSIPKHEDELAHLREEHNKIAKERQTSGMLKQRLDEIDTKLRELKADKHESERDARFSETVRSLKRLFPGVHGRMTELCRPSQKKYNLAVTVAMGKFMDAVVVEDENTGKECIKYLKEQRLPPQTFIPLQSVRVKPIIEKLRTLGGSAQLVFDVIQYPAFRRTVKATFHFNLEYYTFDRALEKAVLYAVGNTLVCDELDEAKTLSWSGERYKVVTVDGILLTKSGTMTGGISGGMAARSNKWDDSIIEALKKKKNQYESEMSELGSPRELQRKELAVSEKITGLEKKLHYLNVEENNLREKLRRLESEKSNIEEEIDRLEPVKEELETRIGKKEREVRVLEKKINEIVDRIYKDFSKSVGVKNIREYEERQLKDAQALQERKLSLSNQMSKLKYQLEYEQKRDMQAPIIKLKETRESLEKELKSLQERESEARAEAEQISNQMEELKAEAELQLYSPIFHLKSTSLLRFFDWKSKSDECETGIDELKEKNGSVAAALAKLDRQVKSKEGKLVQLRSQEREIHEKCELEQLKLPTVNDPMDTGSSSQIPILDYSQLSENYLQDMRLSERDKLEAEFKKKIGDLVAQIEHTAPNLKALDQYETLQRKEKDVMEKFEAARKEELEIADKYNSVKQRRYELFMEAFDHISKGIDQIYKELTKSQTHLLGGTAYLNLENEDEPFLHGIKYTAMPPTKRFRDMEQLSGGEKTVAALALLFAIHRPSPFFILDEVDAALDNLNVAKVAGFIRSKSCQRVDEQDNGGCGFQSIVISLKDSFYDKAEALVGVYRDSERSCSRTLTFDLTKYREA</sequence>
<evidence type="ECO:0000256" key="12">
    <source>
        <dbReference type="SAM" id="Coils"/>
    </source>
</evidence>
<dbReference type="InterPro" id="IPR027417">
    <property type="entry name" value="P-loop_NTPase"/>
</dbReference>